<evidence type="ECO:0000256" key="1">
    <source>
        <dbReference type="ARBA" id="ARBA00000085"/>
    </source>
</evidence>
<dbReference type="eggNOG" id="COG2205">
    <property type="taxonomic scope" value="Bacteria"/>
</dbReference>
<gene>
    <name evidence="11" type="ORF">PROH_21240</name>
</gene>
<dbReference type="InterPro" id="IPR036097">
    <property type="entry name" value="HisK_dim/P_sf"/>
</dbReference>
<feature type="domain" description="Histidine kinase" evidence="10">
    <location>
        <begin position="291"/>
        <end position="525"/>
    </location>
</feature>
<dbReference type="Pfam" id="PF00512">
    <property type="entry name" value="HisKA"/>
    <property type="match status" value="1"/>
</dbReference>
<comment type="caution">
    <text evidence="11">The sequence shown here is derived from an EMBL/GenBank/DDBJ whole genome shotgun (WGS) entry which is preliminary data.</text>
</comment>
<evidence type="ECO:0000256" key="2">
    <source>
        <dbReference type="ARBA" id="ARBA00004651"/>
    </source>
</evidence>
<dbReference type="RefSeq" id="WP_017712961.1">
    <property type="nucleotide sequence ID" value="NZ_KB235938.1"/>
</dbReference>
<feature type="compositionally biased region" description="Polar residues" evidence="9">
    <location>
        <begin position="259"/>
        <end position="268"/>
    </location>
</feature>
<keyword evidence="4" id="KW-1003">Cell membrane</keyword>
<dbReference type="Gene3D" id="3.30.565.10">
    <property type="entry name" value="Histidine kinase-like ATPase, C-terminal domain"/>
    <property type="match status" value="1"/>
</dbReference>
<evidence type="ECO:0000256" key="4">
    <source>
        <dbReference type="ARBA" id="ARBA00022475"/>
    </source>
</evidence>
<keyword evidence="8" id="KW-0067">ATP-binding</keyword>
<evidence type="ECO:0000313" key="12">
    <source>
        <dbReference type="Proteomes" id="UP000034681"/>
    </source>
</evidence>
<keyword evidence="6" id="KW-0547">Nucleotide-binding</keyword>
<dbReference type="STRING" id="317619.GCA_000332315_02630"/>
<dbReference type="EMBL" id="AJTX02000010">
    <property type="protein sequence ID" value="KKI98202.1"/>
    <property type="molecule type" value="Genomic_DNA"/>
</dbReference>
<dbReference type="InterPro" id="IPR003661">
    <property type="entry name" value="HisK_dim/P_dom"/>
</dbReference>
<dbReference type="PROSITE" id="PS50109">
    <property type="entry name" value="HIS_KIN"/>
    <property type="match status" value="1"/>
</dbReference>
<name>A0A0M2PSS8_PROHO</name>
<evidence type="ECO:0000256" key="9">
    <source>
        <dbReference type="SAM" id="MobiDB-lite"/>
    </source>
</evidence>
<evidence type="ECO:0000313" key="11">
    <source>
        <dbReference type="EMBL" id="KKI98202.1"/>
    </source>
</evidence>
<dbReference type="GO" id="GO:0005886">
    <property type="term" value="C:plasma membrane"/>
    <property type="evidence" value="ECO:0007669"/>
    <property type="project" value="UniProtKB-SubCell"/>
</dbReference>
<keyword evidence="4" id="KW-0472">Membrane</keyword>
<accession>A0A0M2PSS8</accession>
<keyword evidence="7" id="KW-0418">Kinase</keyword>
<dbReference type="GO" id="GO:0005524">
    <property type="term" value="F:ATP binding"/>
    <property type="evidence" value="ECO:0007669"/>
    <property type="project" value="UniProtKB-KW"/>
</dbReference>
<dbReference type="InterPro" id="IPR036890">
    <property type="entry name" value="HATPase_C_sf"/>
</dbReference>
<evidence type="ECO:0000259" key="10">
    <source>
        <dbReference type="PROSITE" id="PS50109"/>
    </source>
</evidence>
<dbReference type="Proteomes" id="UP000034681">
    <property type="component" value="Unassembled WGS sequence"/>
</dbReference>
<dbReference type="OrthoDB" id="537027at2"/>
<dbReference type="SUPFAM" id="SSF55874">
    <property type="entry name" value="ATPase domain of HSP90 chaperone/DNA topoisomerase II/histidine kinase"/>
    <property type="match status" value="1"/>
</dbReference>
<dbReference type="Gene3D" id="1.10.287.130">
    <property type="match status" value="1"/>
</dbReference>
<dbReference type="AlphaFoldDB" id="A0A0M2PSS8"/>
<dbReference type="InterPro" id="IPR050980">
    <property type="entry name" value="2C_sensor_his_kinase"/>
</dbReference>
<sequence>MGQWLLPTLSELVSQANAASSLGEREPPPDPWATERWTTERWRGAMARSQREWGSAIVALGHLLQGAASPQPLVHSTDDRCPPEPGQYQGLVLCGPWPVFNQPDLLRQLSTWIFLPDLLSGWVSTPLQLLPCASDRPPSFCPVPPQLLPLLPPDPLNGEQFCVALTPYFSLVLVLGETEAGYPKFQFSFDPDCVRRCSQALQARAQLIYPRRAQALEHWLNTFAPVEPSYRLVSQFSRSLVTALGDLGDTEDAAMGDSPQRTPDSSALNPGPDGPESDSGADSQDIQLLQALAHEVRTPLATIRILTRLLLRRRDLAPEVVKQLEVIDHECTEQIDRFNLMFKAAELVADRQGHPPLRSRHLAATALDQVFQASVPRWEKQAQRRSLTLDVVLPPHMPLVVSDSTMLEQALTGLMERFTRHLPSGSHIEVEVSLAGDQLKLQLQANKSNVRSSRSALTPLPNAGDMPAPQFQSLGHLLMLQPETGSVSLNLNVTKNLFEALGGKLKVREKSRQGEVLTLFLPLEVQQG</sequence>
<evidence type="ECO:0000256" key="6">
    <source>
        <dbReference type="ARBA" id="ARBA00022741"/>
    </source>
</evidence>
<feature type="region of interest" description="Disordered" evidence="9">
    <location>
        <begin position="249"/>
        <end position="282"/>
    </location>
</feature>
<dbReference type="PANTHER" id="PTHR44936">
    <property type="entry name" value="SENSOR PROTEIN CREC"/>
    <property type="match status" value="1"/>
</dbReference>
<protein>
    <recommendedName>
        <fullName evidence="3">histidine kinase</fullName>
        <ecNumber evidence="3">2.7.13.3</ecNumber>
    </recommendedName>
</protein>
<evidence type="ECO:0000256" key="8">
    <source>
        <dbReference type="ARBA" id="ARBA00022840"/>
    </source>
</evidence>
<keyword evidence="12" id="KW-1185">Reference proteome</keyword>
<evidence type="ECO:0000256" key="7">
    <source>
        <dbReference type="ARBA" id="ARBA00022777"/>
    </source>
</evidence>
<dbReference type="PANTHER" id="PTHR44936:SF10">
    <property type="entry name" value="SENSOR PROTEIN RSTB"/>
    <property type="match status" value="1"/>
</dbReference>
<evidence type="ECO:0000256" key="5">
    <source>
        <dbReference type="ARBA" id="ARBA00022679"/>
    </source>
</evidence>
<dbReference type="SMART" id="SM00388">
    <property type="entry name" value="HisKA"/>
    <property type="match status" value="1"/>
</dbReference>
<comment type="subcellular location">
    <subcellularLocation>
        <location evidence="2">Cell membrane</location>
        <topology evidence="2">Multi-pass membrane protein</topology>
    </subcellularLocation>
</comment>
<dbReference type="GO" id="GO:0000155">
    <property type="term" value="F:phosphorelay sensor kinase activity"/>
    <property type="evidence" value="ECO:0007669"/>
    <property type="project" value="InterPro"/>
</dbReference>
<keyword evidence="5" id="KW-0808">Transferase</keyword>
<comment type="catalytic activity">
    <reaction evidence="1">
        <text>ATP + protein L-histidine = ADP + protein N-phospho-L-histidine.</text>
        <dbReference type="EC" id="2.7.13.3"/>
    </reaction>
</comment>
<reference evidence="11" key="1">
    <citation type="submission" date="2012-04" db="EMBL/GenBank/DDBJ databases">
        <authorList>
            <person name="Borisov I.G."/>
            <person name="Ivanikova N.V."/>
            <person name="Pinevich A.V."/>
        </authorList>
    </citation>
    <scope>NUCLEOTIDE SEQUENCE</scope>
    <source>
        <strain evidence="11">CALU 1027</strain>
    </source>
</reference>
<dbReference type="SUPFAM" id="SSF47384">
    <property type="entry name" value="Homodimeric domain of signal transducing histidine kinase"/>
    <property type="match status" value="1"/>
</dbReference>
<organism evidence="11 12">
    <name type="scientific">Prochlorothrix hollandica PCC 9006 = CALU 1027</name>
    <dbReference type="NCBI Taxonomy" id="317619"/>
    <lineage>
        <taxon>Bacteria</taxon>
        <taxon>Bacillati</taxon>
        <taxon>Cyanobacteriota</taxon>
        <taxon>Cyanophyceae</taxon>
        <taxon>Prochlorotrichales</taxon>
        <taxon>Prochlorotrichaceae</taxon>
        <taxon>Prochlorothrix</taxon>
    </lineage>
</organism>
<dbReference type="InterPro" id="IPR005467">
    <property type="entry name" value="His_kinase_dom"/>
</dbReference>
<proteinExistence type="predicted"/>
<dbReference type="EC" id="2.7.13.3" evidence="3"/>
<evidence type="ECO:0000256" key="3">
    <source>
        <dbReference type="ARBA" id="ARBA00012438"/>
    </source>
</evidence>